<dbReference type="Pfam" id="PF06985">
    <property type="entry name" value="HET"/>
    <property type="match status" value="1"/>
</dbReference>
<dbReference type="EMBL" id="JAQQWI010000012">
    <property type="protein sequence ID" value="KAK8015489.1"/>
    <property type="molecule type" value="Genomic_DNA"/>
</dbReference>
<evidence type="ECO:0000259" key="1">
    <source>
        <dbReference type="Pfam" id="PF06985"/>
    </source>
</evidence>
<dbReference type="PANTHER" id="PTHR33112:SF16">
    <property type="entry name" value="HETEROKARYON INCOMPATIBILITY DOMAIN-CONTAINING PROTEIN"/>
    <property type="match status" value="1"/>
</dbReference>
<dbReference type="InterPro" id="IPR010730">
    <property type="entry name" value="HET"/>
</dbReference>
<dbReference type="Proteomes" id="UP001396898">
    <property type="component" value="Unassembled WGS sequence"/>
</dbReference>
<keyword evidence="3" id="KW-1185">Reference proteome</keyword>
<organism evidence="2 3">
    <name type="scientific">Apiospora marii</name>
    <dbReference type="NCBI Taxonomy" id="335849"/>
    <lineage>
        <taxon>Eukaryota</taxon>
        <taxon>Fungi</taxon>
        <taxon>Dikarya</taxon>
        <taxon>Ascomycota</taxon>
        <taxon>Pezizomycotina</taxon>
        <taxon>Sordariomycetes</taxon>
        <taxon>Xylariomycetidae</taxon>
        <taxon>Amphisphaeriales</taxon>
        <taxon>Apiosporaceae</taxon>
        <taxon>Apiospora</taxon>
    </lineage>
</organism>
<name>A0ABR1RKH5_9PEZI</name>
<reference evidence="2 3" key="1">
    <citation type="submission" date="2023-01" db="EMBL/GenBank/DDBJ databases">
        <title>Analysis of 21 Apiospora genomes using comparative genomics revels a genus with tremendous synthesis potential of carbohydrate active enzymes and secondary metabolites.</title>
        <authorList>
            <person name="Sorensen T."/>
        </authorList>
    </citation>
    <scope>NUCLEOTIDE SEQUENCE [LARGE SCALE GENOMIC DNA]</scope>
    <source>
        <strain evidence="2 3">CBS 20057</strain>
    </source>
</reference>
<accession>A0ABR1RKH5</accession>
<sequence>MGADILPLQLEVTGDEPACTVCLSIKKVLTSEEYCTEIDIRTIYNVLEKPCPGHDSLLRFLLLGLPKDQVSPDYPLKIYVRDNRGYRANLQLAGTDLIEWAWHQDYELILARGWGSQPTVGLGRALDTDWVDTGLLRDWVCECLVDHHHLCENPLNIAKASPAWLIDTTSNCIVVGRGIQDYVALSYRWGNAAHLQNETRILHELQAPGALLQARFTNLVSPTLKHAIGLTRVLGEQYLWADALCIVQDDGEQKSSQLQLMGAIYASAKLTIVAIDGDSNHGIPGLRGISNPRSLLQRRFSLGDTDQVFIRQNPQFKNAHGCSPYFGRAWTFQEYFLSKRCLIIGNNQFHWDCSCAAHHEDMHGPDQESHFRSRVFQFPKILSGIPDFSELSRLLEEYNSRDLTFPEDALAGITGLLEILGRSFEGGFIYGLAETCFESALMWHTKNDTPYIQRRSHSGKNHATLEGSQLPSWSWLGWKGAIWTHDENIGELDDHSPITKRITQWYSQETPTSSAKHAIASKYLEHDGGLRDCDSEVLLTKGWVKERFDASEHANPRYPNYRFVEKLGDYVYKHANLPQRLFWRPFPVKDFQLGMEGSLPQQHPFISCDTKRGWFGSKKCSTKVYPDKWPIPNSQVFILGKDQRCCGYLQLPSDAHAADFPAAELDSRTLELVAICIRKVRRNYRPLHVPWSKVRPPDYELYGVLWIGWNDGVAYRKGVGYIWRKDWENHDLEDFHLILG</sequence>
<dbReference type="PANTHER" id="PTHR33112">
    <property type="entry name" value="DOMAIN PROTEIN, PUTATIVE-RELATED"/>
    <property type="match status" value="1"/>
</dbReference>
<feature type="domain" description="Heterokaryon incompatibility" evidence="1">
    <location>
        <begin position="182"/>
        <end position="334"/>
    </location>
</feature>
<gene>
    <name evidence="2" type="ORF">PG991_008377</name>
</gene>
<protein>
    <recommendedName>
        <fullName evidence="1">Heterokaryon incompatibility domain-containing protein</fullName>
    </recommendedName>
</protein>
<evidence type="ECO:0000313" key="3">
    <source>
        <dbReference type="Proteomes" id="UP001396898"/>
    </source>
</evidence>
<comment type="caution">
    <text evidence="2">The sequence shown here is derived from an EMBL/GenBank/DDBJ whole genome shotgun (WGS) entry which is preliminary data.</text>
</comment>
<proteinExistence type="predicted"/>
<evidence type="ECO:0000313" key="2">
    <source>
        <dbReference type="EMBL" id="KAK8015489.1"/>
    </source>
</evidence>